<keyword evidence="2" id="KW-1133">Transmembrane helix</keyword>
<evidence type="ECO:0000256" key="2">
    <source>
        <dbReference type="SAM" id="Phobius"/>
    </source>
</evidence>
<evidence type="ECO:0000313" key="5">
    <source>
        <dbReference type="EMBL" id="KAL3617702.1"/>
    </source>
</evidence>
<evidence type="ECO:0000313" key="4">
    <source>
        <dbReference type="EMBL" id="KAL3617700.1"/>
    </source>
</evidence>
<feature type="region of interest" description="Disordered" evidence="1">
    <location>
        <begin position="70"/>
        <end position="89"/>
    </location>
</feature>
<name>A0ABD3BKG0_9LAMI</name>
<evidence type="ECO:0000256" key="3">
    <source>
        <dbReference type="SAM" id="SignalP"/>
    </source>
</evidence>
<accession>A0ABD3BKG0</accession>
<dbReference type="EMBL" id="JAVIJP010000081">
    <property type="protein sequence ID" value="KAL3617700.1"/>
    <property type="molecule type" value="Genomic_DNA"/>
</dbReference>
<feature type="signal peptide" evidence="3">
    <location>
        <begin position="1"/>
        <end position="25"/>
    </location>
</feature>
<dbReference type="EMBL" id="JAVIJP010000081">
    <property type="protein sequence ID" value="KAL3617702.1"/>
    <property type="molecule type" value="Genomic_DNA"/>
</dbReference>
<keyword evidence="7" id="KW-1185">Reference proteome</keyword>
<evidence type="ECO:0000256" key="1">
    <source>
        <dbReference type="SAM" id="MobiDB-lite"/>
    </source>
</evidence>
<protein>
    <recommendedName>
        <fullName evidence="8">Transmembrane protein</fullName>
    </recommendedName>
</protein>
<evidence type="ECO:0000313" key="7">
    <source>
        <dbReference type="Proteomes" id="UP001632038"/>
    </source>
</evidence>
<feature type="compositionally biased region" description="Gly residues" evidence="1">
    <location>
        <begin position="74"/>
        <end position="86"/>
    </location>
</feature>
<dbReference type="AlphaFoldDB" id="A0ABD3BKG0"/>
<gene>
    <name evidence="4" type="ORF">CASFOL_038021</name>
    <name evidence="5" type="ORF">CASFOL_038023</name>
    <name evidence="6" type="ORF">CASFOL_038025</name>
</gene>
<reference evidence="6" key="2">
    <citation type="submission" date="2024-11" db="EMBL/GenBank/DDBJ databases">
        <authorList>
            <person name="Burger M."/>
            <person name="Chory J."/>
        </authorList>
    </citation>
    <scope>NUCLEOTIDE SEQUENCE</scope>
    <source>
        <strain evidence="6">Tecolote</strain>
        <tissue evidence="6">Flower</tissue>
    </source>
</reference>
<reference evidence="5 7" key="1">
    <citation type="journal article" date="2024" name="IScience">
        <title>Strigolactones Initiate the Formation of Haustorium-like Structures in Castilleja.</title>
        <authorList>
            <person name="Buerger M."/>
            <person name="Peterson D."/>
            <person name="Chory J."/>
        </authorList>
    </citation>
    <scope>NUCLEOTIDE SEQUENCE [LARGE SCALE GENOMIC DNA]</scope>
    <source>
        <strain evidence="5">Tecolote</strain>
        <tissue evidence="5">Flower</tissue>
    </source>
</reference>
<keyword evidence="3" id="KW-0732">Signal</keyword>
<organism evidence="6 7">
    <name type="scientific">Castilleja foliolosa</name>
    <dbReference type="NCBI Taxonomy" id="1961234"/>
    <lineage>
        <taxon>Eukaryota</taxon>
        <taxon>Viridiplantae</taxon>
        <taxon>Streptophyta</taxon>
        <taxon>Embryophyta</taxon>
        <taxon>Tracheophyta</taxon>
        <taxon>Spermatophyta</taxon>
        <taxon>Magnoliopsida</taxon>
        <taxon>eudicotyledons</taxon>
        <taxon>Gunneridae</taxon>
        <taxon>Pentapetalae</taxon>
        <taxon>asterids</taxon>
        <taxon>lamiids</taxon>
        <taxon>Lamiales</taxon>
        <taxon>Orobanchaceae</taxon>
        <taxon>Pedicularideae</taxon>
        <taxon>Castillejinae</taxon>
        <taxon>Castilleja</taxon>
    </lineage>
</organism>
<feature type="transmembrane region" description="Helical" evidence="2">
    <location>
        <begin position="104"/>
        <end position="122"/>
    </location>
</feature>
<keyword evidence="2" id="KW-0472">Membrane</keyword>
<keyword evidence="2" id="KW-0812">Transmembrane</keyword>
<dbReference type="Proteomes" id="UP001632038">
    <property type="component" value="Unassembled WGS sequence"/>
</dbReference>
<feature type="chain" id="PRO_5044724658" description="Transmembrane protein" evidence="3">
    <location>
        <begin position="26"/>
        <end position="123"/>
    </location>
</feature>
<evidence type="ECO:0008006" key="8">
    <source>
        <dbReference type="Google" id="ProtNLM"/>
    </source>
</evidence>
<sequence>MQKLNLFARLCVLLCASNIILSISANQISHSSSEFLISSNELQTSSDLKHSGTVIGEKLKLHTHSDRRKLTAHGHGGIGSHGGANIGHGQSNKKSASFLTKPNLYSLSMVLGFSFYLLFALYK</sequence>
<evidence type="ECO:0000313" key="6">
    <source>
        <dbReference type="EMBL" id="KAL3617704.1"/>
    </source>
</evidence>
<proteinExistence type="predicted"/>
<comment type="caution">
    <text evidence="6">The sequence shown here is derived from an EMBL/GenBank/DDBJ whole genome shotgun (WGS) entry which is preliminary data.</text>
</comment>
<dbReference type="EMBL" id="JAVIJP010000081">
    <property type="protein sequence ID" value="KAL3617704.1"/>
    <property type="molecule type" value="Genomic_DNA"/>
</dbReference>